<dbReference type="SUPFAM" id="SSF54001">
    <property type="entry name" value="Cysteine proteinases"/>
    <property type="match status" value="1"/>
</dbReference>
<comment type="function">
    <text evidence="9">Hydrolase that can remove conjugated ubiquitin from proteins and may therefore play an important regulatory role at the level of protein turnover by preventing degradation.</text>
</comment>
<dbReference type="Gene3D" id="3.10.20.90">
    <property type="entry name" value="Phosphatidylinositol 3-kinase Catalytic Subunit, Chain A, domain 1"/>
    <property type="match status" value="1"/>
</dbReference>
<keyword evidence="9" id="KW-0963">Cytoplasm</keyword>
<proteinExistence type="evidence at transcript level"/>
<dbReference type="EMBL" id="IACT01000178">
    <property type="protein sequence ID" value="LAC19617.1"/>
    <property type="molecule type" value="mRNA"/>
</dbReference>
<reference evidence="12" key="1">
    <citation type="submission" date="2017-11" db="EMBL/GenBank/DDBJ databases">
        <title>The sensing device of the deep-sea amphipod.</title>
        <authorList>
            <person name="Kobayashi H."/>
            <person name="Nagahama T."/>
            <person name="Arai W."/>
            <person name="Sasagawa Y."/>
            <person name="Umeda M."/>
            <person name="Hayashi T."/>
            <person name="Nikaido I."/>
            <person name="Watanabe H."/>
            <person name="Oguri K."/>
            <person name="Kitazato H."/>
            <person name="Fujioka K."/>
            <person name="Kido Y."/>
            <person name="Takami H."/>
        </authorList>
    </citation>
    <scope>NUCLEOTIDE SEQUENCE</scope>
    <source>
        <tissue evidence="12">Whole body</tissue>
    </source>
</reference>
<evidence type="ECO:0000256" key="5">
    <source>
        <dbReference type="ARBA" id="ARBA00022786"/>
    </source>
</evidence>
<dbReference type="GO" id="GO:0005829">
    <property type="term" value="C:cytosol"/>
    <property type="evidence" value="ECO:0007669"/>
    <property type="project" value="TreeGrafter"/>
</dbReference>
<keyword evidence="7 9" id="KW-0788">Thiol protease</keyword>
<dbReference type="InterPro" id="IPR048857">
    <property type="entry name" value="OTU1_Ubl"/>
</dbReference>
<dbReference type="GO" id="GO:0004843">
    <property type="term" value="F:cysteine-type deubiquitinase activity"/>
    <property type="evidence" value="ECO:0007669"/>
    <property type="project" value="UniProtKB-UniRule"/>
</dbReference>
<keyword evidence="3" id="KW-0479">Metal-binding</keyword>
<evidence type="ECO:0000313" key="12">
    <source>
        <dbReference type="EMBL" id="LAC19617.1"/>
    </source>
</evidence>
<dbReference type="InterPro" id="IPR038765">
    <property type="entry name" value="Papain-like_cys_pep_sf"/>
</dbReference>
<keyword evidence="8" id="KW-0862">Zinc</keyword>
<comment type="subcellular location">
    <subcellularLocation>
        <location evidence="9">Cytoplasm</location>
    </subcellularLocation>
</comment>
<evidence type="ECO:0000256" key="1">
    <source>
        <dbReference type="ARBA" id="ARBA00000707"/>
    </source>
</evidence>
<evidence type="ECO:0000256" key="3">
    <source>
        <dbReference type="ARBA" id="ARBA00022723"/>
    </source>
</evidence>
<dbReference type="Gene3D" id="3.90.70.80">
    <property type="match status" value="1"/>
</dbReference>
<evidence type="ECO:0000256" key="7">
    <source>
        <dbReference type="ARBA" id="ARBA00022807"/>
    </source>
</evidence>
<sequence length="333" mass="37356">MQFRCRHPTGQFVLHLPVDTTFYELQLKVKEECGWNAVQIKSGYPPSIIEGDPSKTLQSLGICSGNLILEKREHMEPQSTPETKLQNSSAIQKSSQSSDTTNAIVNQQSQSSQSHSQNSSHKNVDKKYDDFTMIRRVIPSDNSCLFAAVLYAMEKTRDSNNIFELRQIIASVVLSDPQTYTEGLLGKPNTAYAQWIMNPERWGGSIELSILSSYYEIEIAAIDIVTLKMHCFGENNKLGKRMYLIYDGIHYDTLVLVPHGNAPESSDVCIVSSEDSVAAAKAMQVVYQAQQNREFTDVHNFTLRCSDCSLGLKGQKEAQQHAQETGHVNFSEY</sequence>
<keyword evidence="2" id="KW-0645">Protease</keyword>
<dbReference type="PANTHER" id="PTHR13312:SF0">
    <property type="entry name" value="UBIQUITIN THIOESTERASE OTU1"/>
    <property type="match status" value="1"/>
</dbReference>
<comment type="catalytic activity">
    <reaction evidence="1 9">
        <text>Thiol-dependent hydrolysis of ester, thioester, amide, peptide and isopeptide bonds formed by the C-terminal Gly of ubiquitin (a 76-residue protein attached to proteins as an intracellular targeting signal).</text>
        <dbReference type="EC" id="3.4.19.12"/>
    </reaction>
</comment>
<evidence type="ECO:0000256" key="4">
    <source>
        <dbReference type="ARBA" id="ARBA00022771"/>
    </source>
</evidence>
<evidence type="ECO:0000259" key="11">
    <source>
        <dbReference type="PROSITE" id="PS50802"/>
    </source>
</evidence>
<feature type="compositionally biased region" description="Low complexity" evidence="10">
    <location>
        <begin position="86"/>
        <end position="98"/>
    </location>
</feature>
<dbReference type="InterPro" id="IPR003323">
    <property type="entry name" value="OTU_dom"/>
</dbReference>
<keyword evidence="6 9" id="KW-0378">Hydrolase</keyword>
<keyword evidence="5 9" id="KW-0833">Ubl conjugation pathway</keyword>
<dbReference type="GO" id="GO:0036503">
    <property type="term" value="P:ERAD pathway"/>
    <property type="evidence" value="ECO:0007669"/>
    <property type="project" value="TreeGrafter"/>
</dbReference>
<evidence type="ECO:0000256" key="9">
    <source>
        <dbReference type="RuleBase" id="RU367104"/>
    </source>
</evidence>
<dbReference type="CDD" id="cd22745">
    <property type="entry name" value="OTU_OTU1"/>
    <property type="match status" value="1"/>
</dbReference>
<evidence type="ECO:0000256" key="10">
    <source>
        <dbReference type="SAM" id="MobiDB-lite"/>
    </source>
</evidence>
<name>A0A6A7FM20_9CRUS</name>
<dbReference type="GO" id="GO:0016579">
    <property type="term" value="P:protein deubiquitination"/>
    <property type="evidence" value="ECO:0007669"/>
    <property type="project" value="TreeGrafter"/>
</dbReference>
<dbReference type="InterPro" id="IPR057766">
    <property type="entry name" value="Znf-C2H2_OTU1-like_C"/>
</dbReference>
<dbReference type="GO" id="GO:0005634">
    <property type="term" value="C:nucleus"/>
    <property type="evidence" value="ECO:0007669"/>
    <property type="project" value="TreeGrafter"/>
</dbReference>
<dbReference type="AlphaFoldDB" id="A0A6A7FM20"/>
<dbReference type="Pfam" id="PF02338">
    <property type="entry name" value="OTU"/>
    <property type="match status" value="1"/>
</dbReference>
<protein>
    <recommendedName>
        <fullName evidence="9">Ubiquitin thioesterase OTU</fullName>
        <ecNumber evidence="9">3.4.19.12</ecNumber>
    </recommendedName>
</protein>
<accession>A0A6A7FM20</accession>
<evidence type="ECO:0000256" key="6">
    <source>
        <dbReference type="ARBA" id="ARBA00022801"/>
    </source>
</evidence>
<evidence type="ECO:0000256" key="2">
    <source>
        <dbReference type="ARBA" id="ARBA00022670"/>
    </source>
</evidence>
<evidence type="ECO:0000256" key="8">
    <source>
        <dbReference type="ARBA" id="ARBA00022833"/>
    </source>
</evidence>
<feature type="domain" description="OTU" evidence="11">
    <location>
        <begin position="133"/>
        <end position="257"/>
    </location>
</feature>
<dbReference type="Pfam" id="PF24560">
    <property type="entry name" value="zf-C2H2_OTU1_C"/>
    <property type="match status" value="1"/>
</dbReference>
<feature type="region of interest" description="Disordered" evidence="10">
    <location>
        <begin position="75"/>
        <end position="101"/>
    </location>
</feature>
<dbReference type="PROSITE" id="PS50802">
    <property type="entry name" value="OTU"/>
    <property type="match status" value="1"/>
</dbReference>
<dbReference type="PANTHER" id="PTHR13312">
    <property type="entry name" value="HIV-INDUCED PROTEIN-7-LIKE PROTEASE"/>
    <property type="match status" value="1"/>
</dbReference>
<dbReference type="Pfam" id="PF21403">
    <property type="entry name" value="OTU1_UBXL"/>
    <property type="match status" value="1"/>
</dbReference>
<dbReference type="EC" id="3.4.19.12" evidence="9"/>
<keyword evidence="4" id="KW-0863">Zinc-finger</keyword>
<dbReference type="GO" id="GO:0030968">
    <property type="term" value="P:endoplasmic reticulum unfolded protein response"/>
    <property type="evidence" value="ECO:0007669"/>
    <property type="project" value="TreeGrafter"/>
</dbReference>
<organism evidence="12">
    <name type="scientific">Hirondellea gigas</name>
    <dbReference type="NCBI Taxonomy" id="1518452"/>
    <lineage>
        <taxon>Eukaryota</taxon>
        <taxon>Metazoa</taxon>
        <taxon>Ecdysozoa</taxon>
        <taxon>Arthropoda</taxon>
        <taxon>Crustacea</taxon>
        <taxon>Multicrustacea</taxon>
        <taxon>Malacostraca</taxon>
        <taxon>Eumalacostraca</taxon>
        <taxon>Peracarida</taxon>
        <taxon>Amphipoda</taxon>
        <taxon>Amphilochidea</taxon>
        <taxon>Lysianassida</taxon>
        <taxon>Lysianassidira</taxon>
        <taxon>Lysianassoidea</taxon>
        <taxon>Lysianassidae</taxon>
        <taxon>Hirondellea</taxon>
    </lineage>
</organism>